<keyword evidence="5" id="KW-0238">DNA-binding</keyword>
<dbReference type="GO" id="GO:0006357">
    <property type="term" value="P:regulation of transcription by RNA polymerase II"/>
    <property type="evidence" value="ECO:0007669"/>
    <property type="project" value="InterPro"/>
</dbReference>
<reference evidence="5 6" key="1">
    <citation type="journal article" date="2018" name="Front. Plant Sci.">
        <title>Red Clover (Trifolium pratense) and Zigzag Clover (T. medium) - A Picture of Genomic Similarities and Differences.</title>
        <authorList>
            <person name="Dluhosova J."/>
            <person name="Istvanek J."/>
            <person name="Nedelnik J."/>
            <person name="Repkova J."/>
        </authorList>
    </citation>
    <scope>NUCLEOTIDE SEQUENCE [LARGE SCALE GENOMIC DNA]</scope>
    <source>
        <strain evidence="6">cv. 10/8</strain>
        <tissue evidence="5">Leaf</tissue>
    </source>
</reference>
<evidence type="ECO:0000313" key="6">
    <source>
        <dbReference type="Proteomes" id="UP000265520"/>
    </source>
</evidence>
<gene>
    <name evidence="5" type="ORF">A2U01_0001624</name>
</gene>
<dbReference type="GO" id="GO:0005634">
    <property type="term" value="C:nucleus"/>
    <property type="evidence" value="ECO:0007669"/>
    <property type="project" value="UniProtKB-SubCell"/>
</dbReference>
<sequence length="317" mass="35204">VFHFIYTYAVVVDVCPFTLDEFVQAFHDKDSMLLGKIHVALLTLLLSDIEVEFSNGFCPHLNKSCNFLALLHSVENQEYSLDVWRISLNPLTWIEILRQVLVAAGFDSKQGAFRREGLGKCELFKILSERGNNGCKVSELAKSLQIAELNLANTTEELESSIYSTLSSDITLFEKISSSAYRLRMSTVSKDNDDSESDTEDSGSVDDELNDSDACSSGDDFESGSINSNIRKLKPDNNRKVKHNRLKVYTKIDESRAGEVWLLGLMDSEYSDLKIEEKLNALAALTGLLSSGSSIRMKMILATGGFTLNPLKTATGR</sequence>
<name>A0A392M0T9_9FABA</name>
<feature type="region of interest" description="Disordered" evidence="3">
    <location>
        <begin position="187"/>
        <end position="234"/>
    </location>
</feature>
<dbReference type="InterPro" id="IPR028942">
    <property type="entry name" value="WHIM1_dom"/>
</dbReference>
<dbReference type="InterPro" id="IPR018501">
    <property type="entry name" value="DDT_dom"/>
</dbReference>
<proteinExistence type="predicted"/>
<comment type="caution">
    <text evidence="5">The sequence shown here is derived from an EMBL/GenBank/DDBJ whole genome shotgun (WGS) entry which is preliminary data.</text>
</comment>
<accession>A0A392M0T9</accession>
<dbReference type="GO" id="GO:0003677">
    <property type="term" value="F:DNA binding"/>
    <property type="evidence" value="ECO:0007669"/>
    <property type="project" value="UniProtKB-KW"/>
</dbReference>
<evidence type="ECO:0000256" key="1">
    <source>
        <dbReference type="ARBA" id="ARBA00004123"/>
    </source>
</evidence>
<dbReference type="Proteomes" id="UP000265520">
    <property type="component" value="Unassembled WGS sequence"/>
</dbReference>
<dbReference type="PANTHER" id="PTHR36968">
    <property type="entry name" value="HOMEOBOX-DDT DOMAIN PROTEIN RLT2"/>
    <property type="match status" value="1"/>
</dbReference>
<organism evidence="5 6">
    <name type="scientific">Trifolium medium</name>
    <dbReference type="NCBI Taxonomy" id="97028"/>
    <lineage>
        <taxon>Eukaryota</taxon>
        <taxon>Viridiplantae</taxon>
        <taxon>Streptophyta</taxon>
        <taxon>Embryophyta</taxon>
        <taxon>Tracheophyta</taxon>
        <taxon>Spermatophyta</taxon>
        <taxon>Magnoliopsida</taxon>
        <taxon>eudicotyledons</taxon>
        <taxon>Gunneridae</taxon>
        <taxon>Pentapetalae</taxon>
        <taxon>rosids</taxon>
        <taxon>fabids</taxon>
        <taxon>Fabales</taxon>
        <taxon>Fabaceae</taxon>
        <taxon>Papilionoideae</taxon>
        <taxon>50 kb inversion clade</taxon>
        <taxon>NPAAA clade</taxon>
        <taxon>Hologalegina</taxon>
        <taxon>IRL clade</taxon>
        <taxon>Trifolieae</taxon>
        <taxon>Trifolium</taxon>
    </lineage>
</organism>
<keyword evidence="6" id="KW-1185">Reference proteome</keyword>
<keyword evidence="5" id="KW-0371">Homeobox</keyword>
<feature type="domain" description="DDT" evidence="4">
    <location>
        <begin position="1"/>
        <end position="51"/>
    </location>
</feature>
<keyword evidence="2" id="KW-0539">Nucleus</keyword>
<evidence type="ECO:0000256" key="3">
    <source>
        <dbReference type="SAM" id="MobiDB-lite"/>
    </source>
</evidence>
<comment type="subcellular location">
    <subcellularLocation>
        <location evidence="1">Nucleus</location>
    </subcellularLocation>
</comment>
<dbReference type="Pfam" id="PF02791">
    <property type="entry name" value="DDT"/>
    <property type="match status" value="1"/>
</dbReference>
<evidence type="ECO:0000256" key="2">
    <source>
        <dbReference type="ARBA" id="ARBA00023242"/>
    </source>
</evidence>
<dbReference type="AlphaFoldDB" id="A0A392M0T9"/>
<protein>
    <submittedName>
        <fullName evidence="5">Homeodomain-like transcriptional regulator-like</fullName>
    </submittedName>
</protein>
<dbReference type="EMBL" id="LXQA010001562">
    <property type="protein sequence ID" value="MCH80849.1"/>
    <property type="molecule type" value="Genomic_DNA"/>
</dbReference>
<evidence type="ECO:0000259" key="4">
    <source>
        <dbReference type="PROSITE" id="PS50827"/>
    </source>
</evidence>
<dbReference type="InterPro" id="IPR044977">
    <property type="entry name" value="RLT1-3"/>
</dbReference>
<dbReference type="PANTHER" id="PTHR36968:SF8">
    <property type="entry name" value="HOMEOBOX-DDT DOMAIN PROTEIN RLT3 ISOFORM X1"/>
    <property type="match status" value="1"/>
</dbReference>
<evidence type="ECO:0000313" key="5">
    <source>
        <dbReference type="EMBL" id="MCH80849.1"/>
    </source>
</evidence>
<feature type="non-terminal residue" evidence="5">
    <location>
        <position position="1"/>
    </location>
</feature>
<dbReference type="PROSITE" id="PS50827">
    <property type="entry name" value="DDT"/>
    <property type="match status" value="1"/>
</dbReference>
<feature type="compositionally biased region" description="Acidic residues" evidence="3">
    <location>
        <begin position="193"/>
        <end position="211"/>
    </location>
</feature>
<dbReference type="Pfam" id="PF15612">
    <property type="entry name" value="WHIM1"/>
    <property type="match status" value="1"/>
</dbReference>